<feature type="non-terminal residue" evidence="1">
    <location>
        <position position="1"/>
    </location>
</feature>
<proteinExistence type="predicted"/>
<dbReference type="AlphaFoldDB" id="A0A6J4PK51"/>
<name>A0A6J4PK51_9BACT</name>
<dbReference type="EMBL" id="CADCUQ010000543">
    <property type="protein sequence ID" value="CAA9413202.1"/>
    <property type="molecule type" value="Genomic_DNA"/>
</dbReference>
<sequence>APARRCAATGRPAPRPGDEPQVCRCRTCRRVASAGRVEVQPAYARFLHRSPSFVRCPGIIGRTRRI</sequence>
<accession>A0A6J4PK51</accession>
<evidence type="ECO:0000313" key="1">
    <source>
        <dbReference type="EMBL" id="CAA9413202.1"/>
    </source>
</evidence>
<feature type="non-terminal residue" evidence="1">
    <location>
        <position position="66"/>
    </location>
</feature>
<protein>
    <submittedName>
        <fullName evidence="1">Uncharacterized protein</fullName>
    </submittedName>
</protein>
<reference evidence="1" key="1">
    <citation type="submission" date="2020-02" db="EMBL/GenBank/DDBJ databases">
        <authorList>
            <person name="Meier V. D."/>
        </authorList>
    </citation>
    <scope>NUCLEOTIDE SEQUENCE</scope>
    <source>
        <strain evidence="1">AVDCRST_MAG64</strain>
    </source>
</reference>
<gene>
    <name evidence="1" type="ORF">AVDCRST_MAG64-2442</name>
</gene>
<organism evidence="1">
    <name type="scientific">uncultured Phycisphaerae bacterium</name>
    <dbReference type="NCBI Taxonomy" id="904963"/>
    <lineage>
        <taxon>Bacteria</taxon>
        <taxon>Pseudomonadati</taxon>
        <taxon>Planctomycetota</taxon>
        <taxon>Phycisphaerae</taxon>
        <taxon>environmental samples</taxon>
    </lineage>
</organism>